<dbReference type="EMBL" id="UYYG01001157">
    <property type="protein sequence ID" value="VDN56890.1"/>
    <property type="molecule type" value="Genomic_DNA"/>
</dbReference>
<feature type="compositionally biased region" description="Polar residues" evidence="1">
    <location>
        <begin position="389"/>
        <end position="401"/>
    </location>
</feature>
<evidence type="ECO:0000256" key="1">
    <source>
        <dbReference type="SAM" id="MobiDB-lite"/>
    </source>
</evidence>
<feature type="compositionally biased region" description="Polar residues" evidence="1">
    <location>
        <begin position="72"/>
        <end position="83"/>
    </location>
</feature>
<evidence type="ECO:0000313" key="5">
    <source>
        <dbReference type="WBParaSite" id="DME_0000250301-mRNA-1"/>
    </source>
</evidence>
<gene>
    <name evidence="2" type="ORF">DME_LOCUS6863</name>
</gene>
<dbReference type="AlphaFoldDB" id="A0A158Q3I9"/>
<reference evidence="2 4" key="2">
    <citation type="submission" date="2018-11" db="EMBL/GenBank/DDBJ databases">
        <authorList>
            <consortium name="Pathogen Informatics"/>
        </authorList>
    </citation>
    <scope>NUCLEOTIDE SEQUENCE [LARGE SCALE GENOMIC DNA]</scope>
</reference>
<feature type="region of interest" description="Disordered" evidence="1">
    <location>
        <begin position="378"/>
        <end position="401"/>
    </location>
</feature>
<feature type="region of interest" description="Disordered" evidence="1">
    <location>
        <begin position="233"/>
        <end position="260"/>
    </location>
</feature>
<proteinExistence type="predicted"/>
<organism evidence="3 5">
    <name type="scientific">Dracunculus medinensis</name>
    <name type="common">Guinea worm</name>
    <dbReference type="NCBI Taxonomy" id="318479"/>
    <lineage>
        <taxon>Eukaryota</taxon>
        <taxon>Metazoa</taxon>
        <taxon>Ecdysozoa</taxon>
        <taxon>Nematoda</taxon>
        <taxon>Chromadorea</taxon>
        <taxon>Rhabditida</taxon>
        <taxon>Spirurina</taxon>
        <taxon>Dracunculoidea</taxon>
        <taxon>Dracunculidae</taxon>
        <taxon>Dracunculus</taxon>
    </lineage>
</organism>
<feature type="compositionally biased region" description="Basic and acidic residues" evidence="1">
    <location>
        <begin position="378"/>
        <end position="388"/>
    </location>
</feature>
<reference evidence="5" key="1">
    <citation type="submission" date="2016-04" db="UniProtKB">
        <authorList>
            <consortium name="WormBaseParasite"/>
        </authorList>
    </citation>
    <scope>IDENTIFICATION</scope>
</reference>
<protein>
    <submittedName>
        <fullName evidence="5">RING-type domain-containing protein</fullName>
    </submittedName>
</protein>
<evidence type="ECO:0000313" key="4">
    <source>
        <dbReference type="Proteomes" id="UP000274756"/>
    </source>
</evidence>
<keyword evidence="4" id="KW-1185">Reference proteome</keyword>
<evidence type="ECO:0000313" key="3">
    <source>
        <dbReference type="Proteomes" id="UP000038040"/>
    </source>
</evidence>
<name>A0A158Q3I9_DRAME</name>
<feature type="region of interest" description="Disordered" evidence="1">
    <location>
        <begin position="65"/>
        <end position="85"/>
    </location>
</feature>
<dbReference type="WBParaSite" id="DME_0000250301-mRNA-1">
    <property type="protein sequence ID" value="DME_0000250301-mRNA-1"/>
    <property type="gene ID" value="DME_0000250301"/>
</dbReference>
<dbReference type="STRING" id="318479.A0A158Q3I9"/>
<dbReference type="Proteomes" id="UP000038040">
    <property type="component" value="Unplaced"/>
</dbReference>
<accession>A0A158Q3I9</accession>
<feature type="region of interest" description="Disordered" evidence="1">
    <location>
        <begin position="160"/>
        <end position="190"/>
    </location>
</feature>
<dbReference type="OrthoDB" id="5818689at2759"/>
<dbReference type="Proteomes" id="UP000274756">
    <property type="component" value="Unassembled WGS sequence"/>
</dbReference>
<evidence type="ECO:0000313" key="2">
    <source>
        <dbReference type="EMBL" id="VDN56890.1"/>
    </source>
</evidence>
<feature type="compositionally biased region" description="Pro residues" evidence="1">
    <location>
        <begin position="241"/>
        <end position="257"/>
    </location>
</feature>
<sequence length="722" mass="80885">MWLVNDNQQLAEFSWNTDPKVFFIGKLTFICDFKKIKVKKYHMLSDVLSYPLSWSNLAESGVTDQEDRYNSGYPSQQHQNTNADRWYDPSGRSINNLEILGSTNNQDLRTNEALEISHWPLQGNLFTTTETNYNPMMASNLAGHMTYGFGNGIWSDNSDRQRQYNPLGPIGLAPGHPRHSTPFSSPAPNIWPVNEEAQVAASTSRLSTHPYHQQSAVINANMASSGVWPQNLMSGTTLLQGPPPPPLPPQHQPPPPRYNLSNFDVSVSSIWNNRSVGTTVQAAPPTPTPAPLPYSGNRLQIWNGSSSLNMGYGHPPPSIDFHAPQIPLISERLPTNPSGNNISRVISFPNNNQYTPFTSESISDAAVRKREDDMIWKDPNGDVRKWQRDTGTTCWGDPNSSERQGCNIQRWSIPPEEEYELIERTDVAQGIDSDFYRLALNGSSIGRTFRCNGLEDVNRLTNDDKKESLKRRVVVLGWGANPTPLPSKRSINAAVKAVVATSFVTGPVKGWQTNPSHHEGFNSCWDDIQQNRKVNSDVPNSPNEKTKIRVLSNVIQDLNAQCFINGSSGSSLPIPQISRLLQTAIIRDYVSWSILSRRLSSESLLLINLILFRLYLLEQHERSLNDLVNESCGEAANTAPSVRALMNCQQRTEYDRLMMEIASLNTDILSYRDKLRHINGDFDRKSSLILNDVVSTTLPRLDGSLFDLPLQIDQQKTTFSVF</sequence>